<name>A0A7T5RJA3_9BACT</name>
<sequence>MAENKVYRVVCQKWLESERGWGTRPDGYSLHLTDKEREQFIKEYWDRMPDQAPDEYSRDDGDPYVCEVSEAIFKKIKESRNGIRCWGTAPYPGGTDGWIPLPSTSTKLDRATIEDLNKKTTGRHGLK</sequence>
<dbReference type="Proteomes" id="UP000595618">
    <property type="component" value="Chromosome"/>
</dbReference>
<organism evidence="1 2">
    <name type="scientific">Candidatus Sungiibacteriota bacterium</name>
    <dbReference type="NCBI Taxonomy" id="2750080"/>
    <lineage>
        <taxon>Bacteria</taxon>
        <taxon>Candidatus Sungiibacteriota</taxon>
    </lineage>
</organism>
<evidence type="ECO:0000313" key="1">
    <source>
        <dbReference type="EMBL" id="QQG45187.1"/>
    </source>
</evidence>
<gene>
    <name evidence="1" type="ORF">HYW89_04285</name>
</gene>
<dbReference type="AlphaFoldDB" id="A0A7T5RJA3"/>
<protein>
    <submittedName>
        <fullName evidence="1">Uncharacterized protein</fullName>
    </submittedName>
</protein>
<evidence type="ECO:0000313" key="2">
    <source>
        <dbReference type="Proteomes" id="UP000595618"/>
    </source>
</evidence>
<accession>A0A7T5RJA3</accession>
<reference evidence="1 2" key="1">
    <citation type="submission" date="2020-07" db="EMBL/GenBank/DDBJ databases">
        <title>Huge and variable diversity of episymbiotic CPR bacteria and DPANN archaea in groundwater ecosystems.</title>
        <authorList>
            <person name="He C.Y."/>
            <person name="Keren R."/>
            <person name="Whittaker M."/>
            <person name="Farag I.F."/>
            <person name="Doudna J."/>
            <person name="Cate J.H.D."/>
            <person name="Banfield J.F."/>
        </authorList>
    </citation>
    <scope>NUCLEOTIDE SEQUENCE [LARGE SCALE GENOMIC DNA]</scope>
    <source>
        <strain evidence="1">NC_groundwater_541_Ag_S-0.1um_46_50</strain>
    </source>
</reference>
<dbReference type="EMBL" id="CP066690">
    <property type="protein sequence ID" value="QQG45187.1"/>
    <property type="molecule type" value="Genomic_DNA"/>
</dbReference>
<proteinExistence type="predicted"/>